<dbReference type="PANTHER" id="PTHR36688:SF1">
    <property type="entry name" value="ENDONUCLEASE_EXONUCLEASE_PHOSPHATASE DOMAIN-CONTAINING PROTEIN"/>
    <property type="match status" value="1"/>
</dbReference>
<dbReference type="SUPFAM" id="SSF56672">
    <property type="entry name" value="DNA/RNA polymerases"/>
    <property type="match status" value="1"/>
</dbReference>
<dbReference type="Pfam" id="PF00078">
    <property type="entry name" value="RVT_1"/>
    <property type="match status" value="1"/>
</dbReference>
<keyword evidence="3" id="KW-1185">Reference proteome</keyword>
<name>A0A8C1PXG1_CYPCA</name>
<dbReference type="PROSITE" id="PS50878">
    <property type="entry name" value="RT_POL"/>
    <property type="match status" value="1"/>
</dbReference>
<feature type="domain" description="Reverse transcriptase" evidence="1">
    <location>
        <begin position="19"/>
        <end position="289"/>
    </location>
</feature>
<protein>
    <recommendedName>
        <fullName evidence="1">Reverse transcriptase domain-containing protein</fullName>
    </recommendedName>
</protein>
<evidence type="ECO:0000313" key="3">
    <source>
        <dbReference type="Proteomes" id="UP000694427"/>
    </source>
</evidence>
<sequence>MIKHLSDVSLNFILLLFNKIWEIGKLPSSWKHGVIIPIAKPGKNHSLASSYRPIALTSNMCKLMKRMVIGRLNYVIEKENLLCSYQSGFRKGRNTMDSVICLESEIRKAMVNKEVLVGVFFDVEKAYDMLWREGLLIKLEKMGIKGKMYNWIMDFLLNRTIQVRVGASYSRIFSIDNGTPQGSVCSPVLFNIMINDIFSKVGQGIGKSLYADDGALWKRGRNVTYVESCMQKAIIEVEKWANNWSFRMSVEKTKVICFSKKKKLPSTKLKLYDKVLEQVSEVRFLGIWMDSRLTFASHIKKVVEKCKKGVNVLRCLAGVDWGATRYSLKRIYCAMIRPIIDYGGIVYSSAAPSMLKGRHLYNIQDTVGSERRKYGSRRDDTIISRIRIGHTRLNYYLHMLGKSETDGCIHCGVAETVEHVLVQCQAYNEERAQLVEDLKELKVQLAIKDLFQSAQIQPKVYTILFKYLRDTRLINRI</sequence>
<reference evidence="2" key="1">
    <citation type="submission" date="2025-08" db="UniProtKB">
        <authorList>
            <consortium name="Ensembl"/>
        </authorList>
    </citation>
    <scope>IDENTIFICATION</scope>
</reference>
<accession>A0A8C1PXG1</accession>
<dbReference type="InterPro" id="IPR000477">
    <property type="entry name" value="RT_dom"/>
</dbReference>
<dbReference type="InterPro" id="IPR043502">
    <property type="entry name" value="DNA/RNA_pol_sf"/>
</dbReference>
<dbReference type="Proteomes" id="UP000694427">
    <property type="component" value="Unplaced"/>
</dbReference>
<dbReference type="AlphaFoldDB" id="A0A8C1PXG1"/>
<evidence type="ECO:0000259" key="1">
    <source>
        <dbReference type="PROSITE" id="PS50878"/>
    </source>
</evidence>
<organism evidence="2 3">
    <name type="scientific">Cyprinus carpio</name>
    <name type="common">Common carp</name>
    <dbReference type="NCBI Taxonomy" id="7962"/>
    <lineage>
        <taxon>Eukaryota</taxon>
        <taxon>Metazoa</taxon>
        <taxon>Chordata</taxon>
        <taxon>Craniata</taxon>
        <taxon>Vertebrata</taxon>
        <taxon>Euteleostomi</taxon>
        <taxon>Actinopterygii</taxon>
        <taxon>Neopterygii</taxon>
        <taxon>Teleostei</taxon>
        <taxon>Ostariophysi</taxon>
        <taxon>Cypriniformes</taxon>
        <taxon>Cyprinidae</taxon>
        <taxon>Cyprininae</taxon>
        <taxon>Cyprinus</taxon>
    </lineage>
</organism>
<dbReference type="Ensembl" id="ENSCCRT00010121530.1">
    <property type="protein sequence ID" value="ENSCCRP00010109197.1"/>
    <property type="gene ID" value="ENSCCRG00010048194.1"/>
</dbReference>
<evidence type="ECO:0000313" key="2">
    <source>
        <dbReference type="Ensembl" id="ENSCCRP00010109197.1"/>
    </source>
</evidence>
<dbReference type="InterPro" id="IPR052560">
    <property type="entry name" value="RdDP_mobile_element"/>
</dbReference>
<reference evidence="2" key="2">
    <citation type="submission" date="2025-09" db="UniProtKB">
        <authorList>
            <consortium name="Ensembl"/>
        </authorList>
    </citation>
    <scope>IDENTIFICATION</scope>
</reference>
<dbReference type="CDD" id="cd01650">
    <property type="entry name" value="RT_nLTR_like"/>
    <property type="match status" value="1"/>
</dbReference>
<dbReference type="PANTHER" id="PTHR36688">
    <property type="entry name" value="ENDO/EXONUCLEASE/PHOSPHATASE DOMAIN-CONTAINING PROTEIN"/>
    <property type="match status" value="1"/>
</dbReference>
<proteinExistence type="predicted"/>